<dbReference type="HOGENOM" id="CLU_315226_0_0_1"/>
<feature type="region of interest" description="Disordered" evidence="1">
    <location>
        <begin position="825"/>
        <end position="844"/>
    </location>
</feature>
<dbReference type="EMBL" id="DS547157">
    <property type="protein sequence ID" value="EDQ99912.1"/>
    <property type="molecule type" value="Genomic_DNA"/>
</dbReference>
<protein>
    <submittedName>
        <fullName evidence="2">Predicted protein</fullName>
    </submittedName>
</protein>
<feature type="compositionally biased region" description="Basic and acidic residues" evidence="1">
    <location>
        <begin position="456"/>
        <end position="471"/>
    </location>
</feature>
<dbReference type="GeneID" id="6085059"/>
<feature type="compositionally biased region" description="Basic and acidic residues" evidence="1">
    <location>
        <begin position="832"/>
        <end position="844"/>
    </location>
</feature>
<evidence type="ECO:0000313" key="3">
    <source>
        <dbReference type="Proteomes" id="UP000001194"/>
    </source>
</evidence>
<dbReference type="AlphaFoldDB" id="B0DZP4"/>
<feature type="region of interest" description="Disordered" evidence="1">
    <location>
        <begin position="781"/>
        <end position="815"/>
    </location>
</feature>
<dbReference type="RefSeq" id="XP_001889455.1">
    <property type="nucleotide sequence ID" value="XM_001889420.1"/>
</dbReference>
<dbReference type="Proteomes" id="UP000001194">
    <property type="component" value="Unassembled WGS sequence"/>
</dbReference>
<evidence type="ECO:0000313" key="2">
    <source>
        <dbReference type="EMBL" id="EDQ99912.1"/>
    </source>
</evidence>
<accession>B0DZP4</accession>
<feature type="compositionally biased region" description="Polar residues" evidence="1">
    <location>
        <begin position="802"/>
        <end position="813"/>
    </location>
</feature>
<evidence type="ECO:0000256" key="1">
    <source>
        <dbReference type="SAM" id="MobiDB-lite"/>
    </source>
</evidence>
<dbReference type="InParanoid" id="B0DZP4"/>
<name>B0DZP4_LACBS</name>
<gene>
    <name evidence="2" type="ORF">LACBIDRAFT_334602</name>
</gene>
<feature type="region of interest" description="Disordered" evidence="1">
    <location>
        <begin position="452"/>
        <end position="472"/>
    </location>
</feature>
<sequence>MSSIATLRFAHSLHVSPGKVSEVRYFSNAEDGDVFTDILLIFRLLLYCLGQEQWTPQDNDFIILVMGMSGAGKSKGRRETATEVGHDLKSCTAKVLPLVINHGPSLGASGCNGDSGRSDAQIRNCINSELLSLWFWSGNGVPPVFGPSRSAAEPECPSHLTGQGIRAYGHSLIPQDFWIHYRPGRSIRAPSITTDKVLEDLPLPRQEGPSLSHRMNSNEASGFGCRETYAWTPSWGTSSNFFQIAAAPTILEDSTSNGFKCDRIRRTSPEATAKLLGWSRRRSLYYRLYTTEGPIRSNNPIHANNTFISRTLITPPRTASSMKKRICKIKGFRSAAAESFKLAVKEDPGLGLSKDDPIVLVVRVEDVKNRKANTAQLVGLPEALPFHYRLYDEEGAMTSKTAFDMDDSSLGRIGMLSIAPPQTLASLRSLVMKIEGFVNQNINCLKTWMESQPSPREVKESQNTKQRDRSLSKQIRGGAYCYPDKDQADWLPFQPNEIMYTDGLKTRRYRVSSNMLFQTPLGERASSLRPGSLTNEGLKRFPTSQTCLHNVSPLELVREIIHLLLFSAPPRSSTPEKPGCSIKPRWSTIDALSLTSQSYRALVLEAWSQTLYIESSVNLMPLRDLGWFPELGSKWVRCLHCVQSYSSSTITLWNLSPFLRVSSIRLDWLSQFFTIPLDWNALPFVHLSSTVERLALHGRTYSSGSGVTERIANSFWRLKTLKMAQNMVWCGLCHTWCVVRFKDRPTGVVYDGGLGLPFHYARVLAPLEDLEEVVNIVPNHGRGRTTLGLNADSDPDSKADTNPETTPISNTNDDAFRERRVARKKRVGLARGDGRNDDGQKDVRPPKLRRVEYQFSTVDDWEEEEEEEEEKMLALRPTKVVYKGGYGLPNKIRLVYEQKLTREDMEQSLRHCGVDSETKIVNDLAVN</sequence>
<proteinExistence type="predicted"/>
<dbReference type="KEGG" id="lbc:LACBIDRAFT_334602"/>
<reference evidence="2 3" key="1">
    <citation type="journal article" date="2008" name="Nature">
        <title>The genome of Laccaria bicolor provides insights into mycorrhizal symbiosis.</title>
        <authorList>
            <person name="Martin F."/>
            <person name="Aerts A."/>
            <person name="Ahren D."/>
            <person name="Brun A."/>
            <person name="Danchin E.G.J."/>
            <person name="Duchaussoy F."/>
            <person name="Gibon J."/>
            <person name="Kohler A."/>
            <person name="Lindquist E."/>
            <person name="Pereda V."/>
            <person name="Salamov A."/>
            <person name="Shapiro H.J."/>
            <person name="Wuyts J."/>
            <person name="Blaudez D."/>
            <person name="Buee M."/>
            <person name="Brokstein P."/>
            <person name="Canbaeck B."/>
            <person name="Cohen D."/>
            <person name="Courty P.E."/>
            <person name="Coutinho P.M."/>
            <person name="Delaruelle C."/>
            <person name="Detter J.C."/>
            <person name="Deveau A."/>
            <person name="DiFazio S."/>
            <person name="Duplessis S."/>
            <person name="Fraissinet-Tachet L."/>
            <person name="Lucic E."/>
            <person name="Frey-Klett P."/>
            <person name="Fourrey C."/>
            <person name="Feussner I."/>
            <person name="Gay G."/>
            <person name="Grimwood J."/>
            <person name="Hoegger P.J."/>
            <person name="Jain P."/>
            <person name="Kilaru S."/>
            <person name="Labbe J."/>
            <person name="Lin Y.C."/>
            <person name="Legue V."/>
            <person name="Le Tacon F."/>
            <person name="Marmeisse R."/>
            <person name="Melayah D."/>
            <person name="Montanini B."/>
            <person name="Muratet M."/>
            <person name="Nehls U."/>
            <person name="Niculita-Hirzel H."/>
            <person name="Oudot-Le Secq M.P."/>
            <person name="Peter M."/>
            <person name="Quesneville H."/>
            <person name="Rajashekar B."/>
            <person name="Reich M."/>
            <person name="Rouhier N."/>
            <person name="Schmutz J."/>
            <person name="Yin T."/>
            <person name="Chalot M."/>
            <person name="Henrissat B."/>
            <person name="Kuees U."/>
            <person name="Lucas S."/>
            <person name="Van de Peer Y."/>
            <person name="Podila G.K."/>
            <person name="Polle A."/>
            <person name="Pukkila P.J."/>
            <person name="Richardson P.M."/>
            <person name="Rouze P."/>
            <person name="Sanders I.R."/>
            <person name="Stajich J.E."/>
            <person name="Tunlid A."/>
            <person name="Tuskan G."/>
            <person name="Grigoriev I.V."/>
        </authorList>
    </citation>
    <scope>NUCLEOTIDE SEQUENCE [LARGE SCALE GENOMIC DNA]</scope>
    <source>
        <strain evidence="3">S238N-H82 / ATCC MYA-4686</strain>
    </source>
</reference>
<dbReference type="OrthoDB" id="3167300at2759"/>
<keyword evidence="3" id="KW-1185">Reference proteome</keyword>
<organism evidence="3">
    <name type="scientific">Laccaria bicolor (strain S238N-H82 / ATCC MYA-4686)</name>
    <name type="common">Bicoloured deceiver</name>
    <name type="synonym">Laccaria laccata var. bicolor</name>
    <dbReference type="NCBI Taxonomy" id="486041"/>
    <lineage>
        <taxon>Eukaryota</taxon>
        <taxon>Fungi</taxon>
        <taxon>Dikarya</taxon>
        <taxon>Basidiomycota</taxon>
        <taxon>Agaricomycotina</taxon>
        <taxon>Agaricomycetes</taxon>
        <taxon>Agaricomycetidae</taxon>
        <taxon>Agaricales</taxon>
        <taxon>Agaricineae</taxon>
        <taxon>Hydnangiaceae</taxon>
        <taxon>Laccaria</taxon>
    </lineage>
</organism>